<reference evidence="1 2" key="1">
    <citation type="submission" date="2019-03" db="EMBL/GenBank/DDBJ databases">
        <authorList>
            <consortium name="Pathogen Informatics"/>
        </authorList>
    </citation>
    <scope>NUCLEOTIDE SEQUENCE [LARGE SCALE GENOMIC DNA]</scope>
    <source>
        <strain evidence="1 2">NCTC12126</strain>
    </source>
</reference>
<accession>A0A484WXF4</accession>
<evidence type="ECO:0000313" key="2">
    <source>
        <dbReference type="Proteomes" id="UP000351155"/>
    </source>
</evidence>
<organism evidence="1 2">
    <name type="scientific">Enterobacter cancerogenus</name>
    <dbReference type="NCBI Taxonomy" id="69218"/>
    <lineage>
        <taxon>Bacteria</taxon>
        <taxon>Pseudomonadati</taxon>
        <taxon>Pseudomonadota</taxon>
        <taxon>Gammaproteobacteria</taxon>
        <taxon>Enterobacterales</taxon>
        <taxon>Enterobacteriaceae</taxon>
        <taxon>Enterobacter</taxon>
        <taxon>Enterobacter cloacae complex</taxon>
    </lineage>
</organism>
<dbReference type="AlphaFoldDB" id="A0A484WXF4"/>
<dbReference type="Proteomes" id="UP000351155">
    <property type="component" value="Unassembled WGS sequence"/>
</dbReference>
<dbReference type="EMBL" id="CAADIW010000005">
    <property type="protein sequence ID" value="VFS14865.1"/>
    <property type="molecule type" value="Genomic_DNA"/>
</dbReference>
<evidence type="ECO:0000313" key="1">
    <source>
        <dbReference type="EMBL" id="VFS14865.1"/>
    </source>
</evidence>
<proteinExistence type="predicted"/>
<sequence>MPAYQYYAAPEVDATVALVKNAQQYCIFSENLNTAAP</sequence>
<gene>
    <name evidence="1" type="ORF">NCTC12126_00937</name>
</gene>
<protein>
    <submittedName>
        <fullName evidence="1">Uncharacterized protein</fullName>
    </submittedName>
</protein>
<name>A0A484WXF4_9ENTR</name>